<comment type="catalytic activity">
    <reaction evidence="12">
        <text>L-lysyl-L-alpha-amino acid(out) = L-lysyl-L-alpha-amino acid(in)</text>
        <dbReference type="Rhea" id="RHEA:79387"/>
        <dbReference type="ChEBI" id="CHEBI:229965"/>
    </reaction>
</comment>
<feature type="transmembrane region" description="Helical" evidence="25">
    <location>
        <begin position="120"/>
        <end position="146"/>
    </location>
</feature>
<evidence type="ECO:0000256" key="9">
    <source>
        <dbReference type="ARBA" id="ARBA00044878"/>
    </source>
</evidence>
<comment type="catalytic activity">
    <reaction evidence="19">
        <text>L-alanyl-L-lysine(out) = L-alanyl-L-lysine(in)</text>
        <dbReference type="Rhea" id="RHEA:79415"/>
        <dbReference type="ChEBI" id="CHEBI:192470"/>
    </reaction>
</comment>
<organism evidence="27">
    <name type="scientific">marine metagenome</name>
    <dbReference type="NCBI Taxonomy" id="408172"/>
    <lineage>
        <taxon>unclassified sequences</taxon>
        <taxon>metagenomes</taxon>
        <taxon>ecological metagenomes</taxon>
    </lineage>
</organism>
<evidence type="ECO:0000256" key="12">
    <source>
        <dbReference type="ARBA" id="ARBA00044891"/>
    </source>
</evidence>
<keyword evidence="6 25" id="KW-0472">Membrane</keyword>
<comment type="function">
    <text evidence="23">Lysosomal dipeptide uniporter that selectively exports lysine, arginine or histidine-containing dipeptides with a net positive charge from the lysosome lumen into the cytosol. Could play a role in a specific type of protein O-glycosylation indirectly regulating macrophages migration and tissue invasion. Also essential for liver homeostasis.</text>
</comment>
<comment type="similarity">
    <text evidence="2">Belongs to the major facilitator superfamily.</text>
</comment>
<dbReference type="PROSITE" id="PS50850">
    <property type="entry name" value="MFS"/>
    <property type="match status" value="1"/>
</dbReference>
<dbReference type="InterPro" id="IPR011701">
    <property type="entry name" value="MFS"/>
</dbReference>
<evidence type="ECO:0000256" key="1">
    <source>
        <dbReference type="ARBA" id="ARBA00004155"/>
    </source>
</evidence>
<dbReference type="EMBL" id="UINC01155582">
    <property type="protein sequence ID" value="SVD51520.1"/>
    <property type="molecule type" value="Genomic_DNA"/>
</dbReference>
<dbReference type="InterPro" id="IPR036259">
    <property type="entry name" value="MFS_trans_sf"/>
</dbReference>
<comment type="catalytic activity">
    <reaction evidence="17">
        <text>L-arginyl-glycine(out) = L-arginyl-glycine(in)</text>
        <dbReference type="Rhea" id="RHEA:79391"/>
        <dbReference type="ChEBI" id="CHEBI:229955"/>
    </reaction>
</comment>
<comment type="catalytic activity">
    <reaction evidence="13">
        <text>L-alpha-aminoacyl-L-lysine(out) = L-alpha-aminoacyl-L-lysine(in)</text>
        <dbReference type="Rhea" id="RHEA:79383"/>
        <dbReference type="ChEBI" id="CHEBI:229966"/>
    </reaction>
</comment>
<evidence type="ECO:0000313" key="27">
    <source>
        <dbReference type="EMBL" id="SVD51520.1"/>
    </source>
</evidence>
<evidence type="ECO:0000256" key="2">
    <source>
        <dbReference type="ARBA" id="ARBA00008335"/>
    </source>
</evidence>
<evidence type="ECO:0000256" key="21">
    <source>
        <dbReference type="ARBA" id="ARBA00044985"/>
    </source>
</evidence>
<evidence type="ECO:0000256" key="17">
    <source>
        <dbReference type="ARBA" id="ARBA00044903"/>
    </source>
</evidence>
<evidence type="ECO:0000256" key="8">
    <source>
        <dbReference type="ARBA" id="ARBA00044876"/>
    </source>
</evidence>
<dbReference type="GO" id="GO:0005765">
    <property type="term" value="C:lysosomal membrane"/>
    <property type="evidence" value="ECO:0007669"/>
    <property type="project" value="UniProtKB-SubCell"/>
</dbReference>
<evidence type="ECO:0000256" key="20">
    <source>
        <dbReference type="ARBA" id="ARBA00044924"/>
    </source>
</evidence>
<dbReference type="AlphaFoldDB" id="A0A382VYR0"/>
<dbReference type="Pfam" id="PF07690">
    <property type="entry name" value="MFS_1"/>
    <property type="match status" value="1"/>
</dbReference>
<keyword evidence="5 25" id="KW-1133">Transmembrane helix</keyword>
<gene>
    <name evidence="27" type="ORF">METZ01_LOCUS404374</name>
</gene>
<evidence type="ECO:0000256" key="19">
    <source>
        <dbReference type="ARBA" id="ARBA00044919"/>
    </source>
</evidence>
<feature type="transmembrane region" description="Helical" evidence="25">
    <location>
        <begin position="65"/>
        <end position="85"/>
    </location>
</feature>
<evidence type="ECO:0000256" key="3">
    <source>
        <dbReference type="ARBA" id="ARBA00022448"/>
    </source>
</evidence>
<evidence type="ECO:0000256" key="11">
    <source>
        <dbReference type="ARBA" id="ARBA00044884"/>
    </source>
</evidence>
<comment type="catalytic activity">
    <reaction evidence="16">
        <text>L-lysyl-L-lysine(out) = L-lysyl-L-lysine(in)</text>
        <dbReference type="Rhea" id="RHEA:79403"/>
        <dbReference type="ChEBI" id="CHEBI:229956"/>
    </reaction>
</comment>
<evidence type="ECO:0000256" key="4">
    <source>
        <dbReference type="ARBA" id="ARBA00022692"/>
    </source>
</evidence>
<feature type="domain" description="Major facilitator superfamily (MFS) profile" evidence="26">
    <location>
        <begin position="1"/>
        <end position="161"/>
    </location>
</feature>
<comment type="subunit">
    <text evidence="24">Homodimer. Interacts with lysosomal protein GLMP (via lumenal domain); the interaction starts while both proteins are still in the endoplasmic reticulum and is required for stabilization of MFSD1 in lysosomes but has no direct effect on its targeting to lysosomes or transporter activity.</text>
</comment>
<evidence type="ECO:0000259" key="26">
    <source>
        <dbReference type="PROSITE" id="PS50850"/>
    </source>
</evidence>
<comment type="catalytic activity">
    <reaction evidence="10">
        <text>L-alpha-aminoacyl-L-arginine(out) = L-alpha-aminoacyl-L-arginine(in)</text>
        <dbReference type="Rhea" id="RHEA:79367"/>
        <dbReference type="ChEBI" id="CHEBI:229968"/>
    </reaction>
</comment>
<evidence type="ECO:0000256" key="7">
    <source>
        <dbReference type="ARBA" id="ARBA00023228"/>
    </source>
</evidence>
<comment type="subcellular location">
    <subcellularLocation>
        <location evidence="1">Lysosome membrane</location>
        <topology evidence="1">Multi-pass membrane protein</topology>
    </subcellularLocation>
</comment>
<dbReference type="InterPro" id="IPR020846">
    <property type="entry name" value="MFS_dom"/>
</dbReference>
<dbReference type="SUPFAM" id="SSF103473">
    <property type="entry name" value="MFS general substrate transporter"/>
    <property type="match status" value="1"/>
</dbReference>
<name>A0A382VYR0_9ZZZZ</name>
<comment type="catalytic activity">
    <reaction evidence="18">
        <text>L-histidyl-L-alpha-amino acid(out) = L-histidyl-L-alpha-amino acid(in)</text>
        <dbReference type="Rhea" id="RHEA:79379"/>
        <dbReference type="ChEBI" id="CHEBI:229964"/>
    </reaction>
</comment>
<evidence type="ECO:0000256" key="24">
    <source>
        <dbReference type="ARBA" id="ARBA00046376"/>
    </source>
</evidence>
<proteinExistence type="inferred from homology"/>
<evidence type="ECO:0000256" key="25">
    <source>
        <dbReference type="SAM" id="Phobius"/>
    </source>
</evidence>
<dbReference type="PANTHER" id="PTHR23512">
    <property type="entry name" value="MAJOR FACILITATOR SUPERFAMILY DOMAIN-CONTAINING PROTEIN 1"/>
    <property type="match status" value="1"/>
</dbReference>
<evidence type="ECO:0000256" key="15">
    <source>
        <dbReference type="ARBA" id="ARBA00044899"/>
    </source>
</evidence>
<comment type="catalytic activity">
    <reaction evidence="9">
        <text>L-histidyl-glycine(out) = L-histidyl-glycine(in)</text>
        <dbReference type="Rhea" id="RHEA:79395"/>
        <dbReference type="ChEBI" id="CHEBI:229957"/>
    </reaction>
</comment>
<dbReference type="GO" id="GO:0022857">
    <property type="term" value="F:transmembrane transporter activity"/>
    <property type="evidence" value="ECO:0007669"/>
    <property type="project" value="InterPro"/>
</dbReference>
<comment type="catalytic activity">
    <reaction evidence="11">
        <text>L-alpha-aminoacyl-L-histidine(out) = L-alpha-aminoacyl-L-histidine(in)</text>
        <dbReference type="Rhea" id="RHEA:79375"/>
        <dbReference type="ChEBI" id="CHEBI:229967"/>
    </reaction>
</comment>
<reference evidence="27" key="1">
    <citation type="submission" date="2018-05" db="EMBL/GenBank/DDBJ databases">
        <authorList>
            <person name="Lanie J.A."/>
            <person name="Ng W.-L."/>
            <person name="Kazmierczak K.M."/>
            <person name="Andrzejewski T.M."/>
            <person name="Davidsen T.M."/>
            <person name="Wayne K.J."/>
            <person name="Tettelin H."/>
            <person name="Glass J.I."/>
            <person name="Rusch D."/>
            <person name="Podicherti R."/>
            <person name="Tsui H.-C.T."/>
            <person name="Winkler M.E."/>
        </authorList>
    </citation>
    <scope>NUCLEOTIDE SEQUENCE</scope>
</reference>
<keyword evidence="4 25" id="KW-0812">Transmembrane</keyword>
<comment type="catalytic activity">
    <reaction evidence="20">
        <text>L-lysyl-glycine(out) = L-lysyl-glycine(in)</text>
        <dbReference type="Rhea" id="RHEA:79407"/>
        <dbReference type="ChEBI" id="CHEBI:191202"/>
    </reaction>
</comment>
<feature type="non-terminal residue" evidence="27">
    <location>
        <position position="161"/>
    </location>
</feature>
<evidence type="ECO:0000256" key="5">
    <source>
        <dbReference type="ARBA" id="ARBA00022989"/>
    </source>
</evidence>
<evidence type="ECO:0000256" key="13">
    <source>
        <dbReference type="ARBA" id="ARBA00044893"/>
    </source>
</evidence>
<evidence type="ECO:0000256" key="16">
    <source>
        <dbReference type="ARBA" id="ARBA00044900"/>
    </source>
</evidence>
<feature type="transmembrane region" description="Helical" evidence="25">
    <location>
        <begin position="91"/>
        <end position="108"/>
    </location>
</feature>
<evidence type="ECO:0000256" key="23">
    <source>
        <dbReference type="ARBA" id="ARBA00045709"/>
    </source>
</evidence>
<comment type="catalytic activity">
    <reaction evidence="14">
        <text>L-aspartyl-L-lysine(out) = L-aspartyl-L-lysine(in)</text>
        <dbReference type="Rhea" id="RHEA:79411"/>
        <dbReference type="ChEBI" id="CHEBI:229953"/>
    </reaction>
</comment>
<evidence type="ECO:0000256" key="14">
    <source>
        <dbReference type="ARBA" id="ARBA00044898"/>
    </source>
</evidence>
<keyword evidence="3" id="KW-0813">Transport</keyword>
<evidence type="ECO:0000256" key="6">
    <source>
        <dbReference type="ARBA" id="ARBA00023136"/>
    </source>
</evidence>
<accession>A0A382VYR0</accession>
<feature type="transmembrane region" description="Helical" evidence="25">
    <location>
        <begin position="28"/>
        <end position="45"/>
    </location>
</feature>
<dbReference type="InterPro" id="IPR052187">
    <property type="entry name" value="MFSD1"/>
</dbReference>
<dbReference type="PANTHER" id="PTHR23512:SF3">
    <property type="entry name" value="MAJOR FACILITATOR SUPERFAMILY DOMAIN-CONTAINING PROTEIN 1"/>
    <property type="match status" value="1"/>
</dbReference>
<comment type="catalytic activity">
    <reaction evidence="15">
        <text>L-arginyl-L-alpha-amino acid(out) = L-arginyl-L-alpha-amino acid(in)</text>
        <dbReference type="Rhea" id="RHEA:79371"/>
        <dbReference type="ChEBI" id="CHEBI:84315"/>
    </reaction>
</comment>
<keyword evidence="7" id="KW-0458">Lysosome</keyword>
<comment type="catalytic activity">
    <reaction evidence="8">
        <text>L-lysyl-L-alanine(out) = L-lysyl-L-alanine(in)</text>
        <dbReference type="Rhea" id="RHEA:79399"/>
        <dbReference type="ChEBI" id="CHEBI:229954"/>
    </reaction>
</comment>
<protein>
    <recommendedName>
        <fullName evidence="21">Lysosomal dipeptide transporter MFSD1</fullName>
    </recommendedName>
    <alternativeName>
        <fullName evidence="22">Major facilitator superfamily domain-containing protein 1</fullName>
    </alternativeName>
</protein>
<evidence type="ECO:0000256" key="18">
    <source>
        <dbReference type="ARBA" id="ARBA00044912"/>
    </source>
</evidence>
<evidence type="ECO:0000256" key="22">
    <source>
        <dbReference type="ARBA" id="ARBA00045018"/>
    </source>
</evidence>
<dbReference type="Gene3D" id="1.20.1250.20">
    <property type="entry name" value="MFS general substrate transporter like domains"/>
    <property type="match status" value="1"/>
</dbReference>
<evidence type="ECO:0000256" key="10">
    <source>
        <dbReference type="ARBA" id="ARBA00044881"/>
    </source>
</evidence>
<sequence>MAAAALFAYGHLTRVAPGGMVDALMRDFAVGAAALGNISAMYWYAYSIFQIPGGFLLDRFGPTRIIAISAILCIGGGLLFASAPSVEAANAGRFITGAGGAALYACCVKIAHASFDSKRFALLGGATILIGMFGAALGQAPIAALIEINGWRPVMLWVALA</sequence>